<feature type="transmembrane region" description="Helical" evidence="1">
    <location>
        <begin position="218"/>
        <end position="236"/>
    </location>
</feature>
<organism evidence="3 4">
    <name type="scientific">Janthinobacterium violaceinigrum</name>
    <dbReference type="NCBI Taxonomy" id="2654252"/>
    <lineage>
        <taxon>Bacteria</taxon>
        <taxon>Pseudomonadati</taxon>
        <taxon>Pseudomonadota</taxon>
        <taxon>Betaproteobacteria</taxon>
        <taxon>Burkholderiales</taxon>
        <taxon>Oxalobacteraceae</taxon>
        <taxon>Janthinobacterium</taxon>
    </lineage>
</organism>
<evidence type="ECO:0000313" key="4">
    <source>
        <dbReference type="Proteomes" id="UP000468717"/>
    </source>
</evidence>
<dbReference type="GO" id="GO:0006508">
    <property type="term" value="P:proteolysis"/>
    <property type="evidence" value="ECO:0007669"/>
    <property type="project" value="UniProtKB-KW"/>
</dbReference>
<sequence>MAGASRWRPERRNRRFFAHFAGRRIQLLPPVPVGTFYRTIGTMAELTSLAQYLLAITPAFLVCAALLLAVPRTVPLLRVLVHILFFVLARDAMTAHGYWQVAAGGLRFTAPPPVLLALGAMSLALMASTCWLESEARRQIRWFGTRPLLSVLLGVAGAVLVVALATGLKALSGLPSLAPVAPSMLPLLLGFALAANCYEELLFRGLLQQQLRAWLPAWRAALVSGLLFGLCHAFLATTVTQVGAPILVFTVIEGVVAGLVYCRAGLLGASLAHGLAIFALAAGWV</sequence>
<reference evidence="3 4" key="1">
    <citation type="submission" date="2019-10" db="EMBL/GenBank/DDBJ databases">
        <title>Three novel species isolated from a subtropical stream in China.</title>
        <authorList>
            <person name="Lu H."/>
        </authorList>
    </citation>
    <scope>NUCLEOTIDE SEQUENCE [LARGE SCALE GENOMIC DNA]</scope>
    <source>
        <strain evidence="3 4">FT13W</strain>
    </source>
</reference>
<evidence type="ECO:0000313" key="3">
    <source>
        <dbReference type="EMBL" id="KAB8064700.1"/>
    </source>
</evidence>
<dbReference type="GO" id="GO:0080120">
    <property type="term" value="P:CAAX-box protein maturation"/>
    <property type="evidence" value="ECO:0007669"/>
    <property type="project" value="UniProtKB-ARBA"/>
</dbReference>
<dbReference type="Pfam" id="PF02517">
    <property type="entry name" value="Rce1-like"/>
    <property type="match status" value="1"/>
</dbReference>
<dbReference type="GO" id="GO:0008237">
    <property type="term" value="F:metallopeptidase activity"/>
    <property type="evidence" value="ECO:0007669"/>
    <property type="project" value="UniProtKB-KW"/>
</dbReference>
<feature type="transmembrane region" description="Helical" evidence="1">
    <location>
        <begin position="76"/>
        <end position="93"/>
    </location>
</feature>
<feature type="transmembrane region" description="Helical" evidence="1">
    <location>
        <begin position="49"/>
        <end position="69"/>
    </location>
</feature>
<feature type="transmembrane region" description="Helical" evidence="1">
    <location>
        <begin position="266"/>
        <end position="284"/>
    </location>
</feature>
<dbReference type="Proteomes" id="UP000468717">
    <property type="component" value="Unassembled WGS sequence"/>
</dbReference>
<keyword evidence="3" id="KW-0482">Metalloprotease</keyword>
<dbReference type="PANTHER" id="PTHR43592:SF15">
    <property type="entry name" value="CAAX AMINO TERMINAL PROTEASE FAMILY PROTEIN"/>
    <property type="match status" value="1"/>
</dbReference>
<gene>
    <name evidence="3" type="ORF">GCN75_12115</name>
</gene>
<feature type="domain" description="CAAX prenyl protease 2/Lysostaphin resistance protein A-like" evidence="2">
    <location>
        <begin position="184"/>
        <end position="276"/>
    </location>
</feature>
<feature type="transmembrane region" description="Helical" evidence="1">
    <location>
        <begin position="242"/>
        <end position="261"/>
    </location>
</feature>
<keyword evidence="1" id="KW-1133">Transmembrane helix</keyword>
<evidence type="ECO:0000256" key="1">
    <source>
        <dbReference type="SAM" id="Phobius"/>
    </source>
</evidence>
<evidence type="ECO:0000259" key="2">
    <source>
        <dbReference type="Pfam" id="PF02517"/>
    </source>
</evidence>
<keyword evidence="1" id="KW-0812">Transmembrane</keyword>
<proteinExistence type="predicted"/>
<accession>A0A6I1I431</accession>
<dbReference type="AlphaFoldDB" id="A0A6I1I431"/>
<keyword evidence="1" id="KW-0472">Membrane</keyword>
<dbReference type="GO" id="GO:0004175">
    <property type="term" value="F:endopeptidase activity"/>
    <property type="evidence" value="ECO:0007669"/>
    <property type="project" value="UniProtKB-ARBA"/>
</dbReference>
<feature type="transmembrane region" description="Helical" evidence="1">
    <location>
        <begin position="180"/>
        <end position="198"/>
    </location>
</feature>
<dbReference type="PANTHER" id="PTHR43592">
    <property type="entry name" value="CAAX AMINO TERMINAL PROTEASE"/>
    <property type="match status" value="1"/>
</dbReference>
<dbReference type="EMBL" id="WFLI01000011">
    <property type="protein sequence ID" value="KAB8064700.1"/>
    <property type="molecule type" value="Genomic_DNA"/>
</dbReference>
<keyword evidence="3" id="KW-0645">Protease</keyword>
<dbReference type="InterPro" id="IPR003675">
    <property type="entry name" value="Rce1/LyrA-like_dom"/>
</dbReference>
<name>A0A6I1I431_9BURK</name>
<feature type="transmembrane region" description="Helical" evidence="1">
    <location>
        <begin position="113"/>
        <end position="132"/>
    </location>
</feature>
<feature type="transmembrane region" description="Helical" evidence="1">
    <location>
        <begin position="148"/>
        <end position="168"/>
    </location>
</feature>
<protein>
    <submittedName>
        <fullName evidence="3">CPBP family intramembrane metalloprotease</fullName>
    </submittedName>
</protein>
<keyword evidence="4" id="KW-1185">Reference proteome</keyword>
<keyword evidence="3" id="KW-0378">Hydrolase</keyword>
<comment type="caution">
    <text evidence="3">The sequence shown here is derived from an EMBL/GenBank/DDBJ whole genome shotgun (WGS) entry which is preliminary data.</text>
</comment>